<dbReference type="AlphaFoldDB" id="A0A1G9KHH8"/>
<evidence type="ECO:0000256" key="2">
    <source>
        <dbReference type="ARBA" id="ARBA00022851"/>
    </source>
</evidence>
<reference evidence="3 4" key="1">
    <citation type="submission" date="2016-10" db="EMBL/GenBank/DDBJ databases">
        <authorList>
            <person name="de Groot N.N."/>
        </authorList>
    </citation>
    <scope>NUCLEOTIDE SEQUENCE [LARGE SCALE GENOMIC DNA]</scope>
    <source>
        <strain evidence="3 4">DSM 14789</strain>
    </source>
</reference>
<evidence type="ECO:0000313" key="3">
    <source>
        <dbReference type="EMBL" id="SDL49062.1"/>
    </source>
</evidence>
<dbReference type="OrthoDB" id="468089at2"/>
<gene>
    <name evidence="3" type="ORF">SAMN05661010_01780</name>
</gene>
<keyword evidence="4" id="KW-1185">Reference proteome</keyword>
<dbReference type="SUPFAM" id="SSF57868">
    <property type="entry name" value="Metallothionein"/>
    <property type="match status" value="1"/>
</dbReference>
<keyword evidence="1" id="KW-0479">Metal-binding</keyword>
<dbReference type="Proteomes" id="UP000198654">
    <property type="component" value="Unassembled WGS sequence"/>
</dbReference>
<dbReference type="EMBL" id="FNGI01000004">
    <property type="protein sequence ID" value="SDL49062.1"/>
    <property type="molecule type" value="Genomic_DNA"/>
</dbReference>
<dbReference type="Pfam" id="PF02069">
    <property type="entry name" value="Metallothio_Pro"/>
    <property type="match status" value="1"/>
</dbReference>
<evidence type="ECO:0000313" key="4">
    <source>
        <dbReference type="Proteomes" id="UP000198654"/>
    </source>
</evidence>
<protein>
    <submittedName>
        <fullName evidence="3">Metallothionein</fullName>
    </submittedName>
</protein>
<dbReference type="Gene3D" id="2.30.170.10">
    <property type="match status" value="1"/>
</dbReference>
<dbReference type="InterPro" id="IPR017854">
    <property type="entry name" value="Metalthion_dom_sf"/>
</dbReference>
<dbReference type="RefSeq" id="WP_089727667.1">
    <property type="nucleotide sequence ID" value="NZ_FNGI01000004.1"/>
</dbReference>
<accession>A0A1G9KHH8</accession>
<organism evidence="3 4">
    <name type="scientific">Modicisalibacter muralis</name>
    <dbReference type="NCBI Taxonomy" id="119000"/>
    <lineage>
        <taxon>Bacteria</taxon>
        <taxon>Pseudomonadati</taxon>
        <taxon>Pseudomonadota</taxon>
        <taxon>Gammaproteobacteria</taxon>
        <taxon>Oceanospirillales</taxon>
        <taxon>Halomonadaceae</taxon>
        <taxon>Modicisalibacter</taxon>
    </lineage>
</organism>
<keyword evidence="2" id="KW-0480">Metal-thiolate cluster</keyword>
<dbReference type="InterPro" id="IPR000518">
    <property type="entry name" value="Metalthion_fam14_prok"/>
</dbReference>
<dbReference type="STRING" id="119000.SAMN05661010_01780"/>
<proteinExistence type="predicted"/>
<dbReference type="GO" id="GO:0046872">
    <property type="term" value="F:metal ion binding"/>
    <property type="evidence" value="ECO:0007669"/>
    <property type="project" value="UniProtKB-KW"/>
</dbReference>
<evidence type="ECO:0000256" key="1">
    <source>
        <dbReference type="ARBA" id="ARBA00022723"/>
    </source>
</evidence>
<name>A0A1G9KHH8_9GAMM</name>
<sequence length="67" mass="7065">MTDMGTCTCPGCEHDVPSEQASITEGRAYCCTACAAGHPDGMECIHPGCECTELNRPASGDLPKEQF</sequence>